<dbReference type="GO" id="GO:0042393">
    <property type="term" value="F:histone binding"/>
    <property type="evidence" value="ECO:0007669"/>
    <property type="project" value="TreeGrafter"/>
</dbReference>
<dbReference type="GO" id="GO:0001940">
    <property type="term" value="C:male pronucleus"/>
    <property type="evidence" value="ECO:0007669"/>
    <property type="project" value="TreeGrafter"/>
</dbReference>
<gene>
    <name evidence="6" type="primary">STPG1</name>
</gene>
<name>A0AAY4DR38_9TELE</name>
<feature type="compositionally biased region" description="Basic residues" evidence="5">
    <location>
        <begin position="112"/>
        <end position="121"/>
    </location>
</feature>
<evidence type="ECO:0000256" key="5">
    <source>
        <dbReference type="SAM" id="MobiDB-lite"/>
    </source>
</evidence>
<protein>
    <recommendedName>
        <fullName evidence="8">O(6)-methylguanine-induced apoptosis 2</fullName>
    </recommendedName>
</protein>
<keyword evidence="4" id="KW-0539">Nucleus</keyword>
<reference evidence="6" key="3">
    <citation type="submission" date="2025-09" db="UniProtKB">
        <authorList>
            <consortium name="Ensembl"/>
        </authorList>
    </citation>
    <scope>IDENTIFICATION</scope>
</reference>
<dbReference type="Pfam" id="PF07004">
    <property type="entry name" value="SHIPPO-rpt"/>
    <property type="match status" value="5"/>
</dbReference>
<evidence type="ECO:0000313" key="7">
    <source>
        <dbReference type="Proteomes" id="UP000694580"/>
    </source>
</evidence>
<dbReference type="InterPro" id="IPR010736">
    <property type="entry name" value="SHIPPO-rpt"/>
</dbReference>
<accession>A0AAY4DR38</accession>
<dbReference type="GO" id="GO:0005737">
    <property type="term" value="C:cytoplasm"/>
    <property type="evidence" value="ECO:0007669"/>
    <property type="project" value="UniProtKB-SubCell"/>
</dbReference>
<organism evidence="6 7">
    <name type="scientific">Denticeps clupeoides</name>
    <name type="common">denticle herring</name>
    <dbReference type="NCBI Taxonomy" id="299321"/>
    <lineage>
        <taxon>Eukaryota</taxon>
        <taxon>Metazoa</taxon>
        <taxon>Chordata</taxon>
        <taxon>Craniata</taxon>
        <taxon>Vertebrata</taxon>
        <taxon>Euteleostomi</taxon>
        <taxon>Actinopterygii</taxon>
        <taxon>Neopterygii</taxon>
        <taxon>Teleostei</taxon>
        <taxon>Clupei</taxon>
        <taxon>Clupeiformes</taxon>
        <taxon>Denticipitoidei</taxon>
        <taxon>Denticipitidae</taxon>
        <taxon>Denticeps</taxon>
    </lineage>
</organism>
<keyword evidence="7" id="KW-1185">Reference proteome</keyword>
<dbReference type="GO" id="GO:0001939">
    <property type="term" value="C:female pronucleus"/>
    <property type="evidence" value="ECO:0007669"/>
    <property type="project" value="TreeGrafter"/>
</dbReference>
<dbReference type="PANTHER" id="PTHR35678:SF1">
    <property type="entry name" value="PROTEIN STPG4"/>
    <property type="match status" value="1"/>
</dbReference>
<proteinExistence type="predicted"/>
<dbReference type="PANTHER" id="PTHR35678">
    <property type="entry name" value="PROTEIN STPG4"/>
    <property type="match status" value="1"/>
</dbReference>
<evidence type="ECO:0008006" key="8">
    <source>
        <dbReference type="Google" id="ProtNLM"/>
    </source>
</evidence>
<evidence type="ECO:0000313" key="6">
    <source>
        <dbReference type="Ensembl" id="ENSDCDP00010047863.1"/>
    </source>
</evidence>
<evidence type="ECO:0000256" key="1">
    <source>
        <dbReference type="ARBA" id="ARBA00004123"/>
    </source>
</evidence>
<comment type="subcellular location">
    <subcellularLocation>
        <location evidence="2">Cytoplasm</location>
    </subcellularLocation>
    <subcellularLocation>
        <location evidence="1">Nucleus</location>
    </subcellularLocation>
</comment>
<feature type="region of interest" description="Disordered" evidence="5">
    <location>
        <begin position="98"/>
        <end position="136"/>
    </location>
</feature>
<reference evidence="6 7" key="1">
    <citation type="submission" date="2020-06" db="EMBL/GenBank/DDBJ databases">
        <authorList>
            <consortium name="Wellcome Sanger Institute Data Sharing"/>
        </authorList>
    </citation>
    <scope>NUCLEOTIDE SEQUENCE [LARGE SCALE GENOMIC DNA]</scope>
</reference>
<dbReference type="GO" id="GO:0003682">
    <property type="term" value="F:chromatin binding"/>
    <property type="evidence" value="ECO:0007669"/>
    <property type="project" value="TreeGrafter"/>
</dbReference>
<keyword evidence="3" id="KW-0963">Cytoplasm</keyword>
<evidence type="ECO:0000256" key="2">
    <source>
        <dbReference type="ARBA" id="ARBA00004496"/>
    </source>
</evidence>
<evidence type="ECO:0000256" key="4">
    <source>
        <dbReference type="ARBA" id="ARBA00023242"/>
    </source>
</evidence>
<dbReference type="GeneTree" id="ENSGT00390000011598"/>
<dbReference type="GO" id="GO:0042585">
    <property type="term" value="C:germinal vesicle"/>
    <property type="evidence" value="ECO:0007669"/>
    <property type="project" value="TreeGrafter"/>
</dbReference>
<dbReference type="AlphaFoldDB" id="A0AAY4DR38"/>
<evidence type="ECO:0000256" key="3">
    <source>
        <dbReference type="ARBA" id="ARBA00022490"/>
    </source>
</evidence>
<dbReference type="Ensembl" id="ENSDCDT00010058113.1">
    <property type="protein sequence ID" value="ENSDCDP00010047863.1"/>
    <property type="gene ID" value="ENSDCDG00010028873.1"/>
</dbReference>
<dbReference type="GO" id="GO:0044727">
    <property type="term" value="P:epigenetic programing of male pronucleus"/>
    <property type="evidence" value="ECO:0007669"/>
    <property type="project" value="TreeGrafter"/>
</dbReference>
<sequence>MKAQHTRCVTASIYPARQATRTPLSQRGRRVFFFTASSCGKGHTSTFPTKYQTVVVKNEEKKGFSTQTKRFFHISVNENPGPGSYLSHTSAEIYSPSFSKKGTGGFPSKAPRVPRNRRRRSVPGPNTYNLQSSLLHKPGFGRRSSRVFCLPVAVKADKSTNTTPAPNQYNVSYREVQQNTVVPAHSVFLSKSRRSPGFSTPLKGPSPCHYEVNDAVTQKNPQVPFSSFKSSTSRFLFSGKNLGPGPAAYNLDQPAEPAKRTVLPRRRYLVLSAPPLKLPKTPPFPGPGHYDIVDYKDPPKHFMSSAVFLSGTSRWTQEAKGTSVPGPGEFSVPKFLYRHNYCTEETVPAER</sequence>
<dbReference type="Proteomes" id="UP000694580">
    <property type="component" value="Chromosome 20"/>
</dbReference>
<reference evidence="6" key="2">
    <citation type="submission" date="2025-08" db="UniProtKB">
        <authorList>
            <consortium name="Ensembl"/>
        </authorList>
    </citation>
    <scope>IDENTIFICATION</scope>
</reference>